<sequence>MENRAKTILAYFVLIVVGLFFLFYGLVKAKVFLAPLSVAALLAMVVLPVARWMENKGLSRAWASLFSDLFILFFFVSIAGVIGYQVNSFSQDWPKIKERIVPKVHDLQEYIAEKTGISVEQQNRSLPILGSDFGTDGQVKNSSSTQLQGNQSSAVYGPASQPSNGGVMSSAGSYMMRFLAFLGTFLLTFVYIFFLLLYRNKFRRSFIKMAPEERKGAVENIISGSVKVAHGYLFGRLILIIILAVIYSVGLSLSGVRQAIFISILAAVLTLIPYIGNMIGYALAIAMAFLSGSGVTGALGVTATFAVTQFVESYILEPYIVGDKVSINPIFTILAVVLGGAVWGIIGMLVAIPALGIAKVVCDNIPALQPLGYLFGDEDIGDKDDNSNIFQKIKRWAAGK</sequence>
<accession>A0ABW6BX11</accession>
<dbReference type="RefSeq" id="WP_377485619.1">
    <property type="nucleotide sequence ID" value="NZ_JBHUOX010000010.1"/>
</dbReference>
<evidence type="ECO:0000313" key="10">
    <source>
        <dbReference type="EMBL" id="MFD3001479.1"/>
    </source>
</evidence>
<dbReference type="Pfam" id="PF01594">
    <property type="entry name" value="AI-2E_transport"/>
    <property type="match status" value="1"/>
</dbReference>
<feature type="transmembrane region" description="Helical" evidence="9">
    <location>
        <begin position="283"/>
        <end position="310"/>
    </location>
</feature>
<evidence type="ECO:0000256" key="9">
    <source>
        <dbReference type="SAM" id="Phobius"/>
    </source>
</evidence>
<feature type="transmembrane region" description="Helical" evidence="9">
    <location>
        <begin position="259"/>
        <end position="276"/>
    </location>
</feature>
<evidence type="ECO:0000256" key="8">
    <source>
        <dbReference type="SAM" id="MobiDB-lite"/>
    </source>
</evidence>
<evidence type="ECO:0000256" key="4">
    <source>
        <dbReference type="ARBA" id="ARBA00022475"/>
    </source>
</evidence>
<evidence type="ECO:0000256" key="6">
    <source>
        <dbReference type="ARBA" id="ARBA00022989"/>
    </source>
</evidence>
<evidence type="ECO:0000313" key="11">
    <source>
        <dbReference type="Proteomes" id="UP001597641"/>
    </source>
</evidence>
<feature type="transmembrane region" description="Helical" evidence="9">
    <location>
        <begin position="233"/>
        <end position="253"/>
    </location>
</feature>
<protein>
    <submittedName>
        <fullName evidence="10">AI-2E family transporter</fullName>
    </submittedName>
</protein>
<dbReference type="InterPro" id="IPR002549">
    <property type="entry name" value="AI-2E-like"/>
</dbReference>
<comment type="similarity">
    <text evidence="2">Belongs to the autoinducer-2 exporter (AI-2E) (TC 2.A.86) family.</text>
</comment>
<comment type="caution">
    <text evidence="10">The sequence shown here is derived from an EMBL/GenBank/DDBJ whole genome shotgun (WGS) entry which is preliminary data.</text>
</comment>
<gene>
    <name evidence="10" type="ORF">ACFS7Z_14005</name>
</gene>
<feature type="region of interest" description="Disordered" evidence="8">
    <location>
        <begin position="137"/>
        <end position="162"/>
    </location>
</feature>
<dbReference type="EMBL" id="JBHUOX010000010">
    <property type="protein sequence ID" value="MFD3001479.1"/>
    <property type="molecule type" value="Genomic_DNA"/>
</dbReference>
<evidence type="ECO:0000256" key="7">
    <source>
        <dbReference type="ARBA" id="ARBA00023136"/>
    </source>
</evidence>
<proteinExistence type="inferred from homology"/>
<comment type="subcellular location">
    <subcellularLocation>
        <location evidence="1">Cell membrane</location>
        <topology evidence="1">Multi-pass membrane protein</topology>
    </subcellularLocation>
</comment>
<keyword evidence="4" id="KW-1003">Cell membrane</keyword>
<feature type="compositionally biased region" description="Polar residues" evidence="8">
    <location>
        <begin position="138"/>
        <end position="162"/>
    </location>
</feature>
<keyword evidence="6 9" id="KW-1133">Transmembrane helix</keyword>
<evidence type="ECO:0000256" key="1">
    <source>
        <dbReference type="ARBA" id="ARBA00004651"/>
    </source>
</evidence>
<dbReference type="PANTHER" id="PTHR21716">
    <property type="entry name" value="TRANSMEMBRANE PROTEIN"/>
    <property type="match status" value="1"/>
</dbReference>
<evidence type="ECO:0000256" key="3">
    <source>
        <dbReference type="ARBA" id="ARBA00022448"/>
    </source>
</evidence>
<feature type="transmembrane region" description="Helical" evidence="9">
    <location>
        <begin position="330"/>
        <end position="352"/>
    </location>
</feature>
<dbReference type="Proteomes" id="UP001597641">
    <property type="component" value="Unassembled WGS sequence"/>
</dbReference>
<feature type="transmembrane region" description="Helical" evidence="9">
    <location>
        <begin position="32"/>
        <end position="50"/>
    </location>
</feature>
<name>A0ABW6BX11_9BACT</name>
<feature type="transmembrane region" description="Helical" evidence="9">
    <location>
        <begin position="7"/>
        <end position="26"/>
    </location>
</feature>
<keyword evidence="11" id="KW-1185">Reference proteome</keyword>
<keyword evidence="7 9" id="KW-0472">Membrane</keyword>
<evidence type="ECO:0000256" key="2">
    <source>
        <dbReference type="ARBA" id="ARBA00009773"/>
    </source>
</evidence>
<keyword evidence="5 9" id="KW-0812">Transmembrane</keyword>
<feature type="transmembrane region" description="Helical" evidence="9">
    <location>
        <begin position="62"/>
        <end position="84"/>
    </location>
</feature>
<feature type="transmembrane region" description="Helical" evidence="9">
    <location>
        <begin position="178"/>
        <end position="198"/>
    </location>
</feature>
<keyword evidence="3" id="KW-0813">Transport</keyword>
<reference evidence="11" key="1">
    <citation type="journal article" date="2019" name="Int. J. Syst. Evol. Microbiol.">
        <title>The Global Catalogue of Microorganisms (GCM) 10K type strain sequencing project: providing services to taxonomists for standard genome sequencing and annotation.</title>
        <authorList>
            <consortium name="The Broad Institute Genomics Platform"/>
            <consortium name="The Broad Institute Genome Sequencing Center for Infectious Disease"/>
            <person name="Wu L."/>
            <person name="Ma J."/>
        </authorList>
    </citation>
    <scope>NUCLEOTIDE SEQUENCE [LARGE SCALE GENOMIC DNA]</scope>
    <source>
        <strain evidence="11">KCTC 23984</strain>
    </source>
</reference>
<evidence type="ECO:0000256" key="5">
    <source>
        <dbReference type="ARBA" id="ARBA00022692"/>
    </source>
</evidence>
<organism evidence="10 11">
    <name type="scientific">Pontibacter toksunensis</name>
    <dbReference type="NCBI Taxonomy" id="1332631"/>
    <lineage>
        <taxon>Bacteria</taxon>
        <taxon>Pseudomonadati</taxon>
        <taxon>Bacteroidota</taxon>
        <taxon>Cytophagia</taxon>
        <taxon>Cytophagales</taxon>
        <taxon>Hymenobacteraceae</taxon>
        <taxon>Pontibacter</taxon>
    </lineage>
</organism>
<dbReference type="PANTHER" id="PTHR21716:SF53">
    <property type="entry name" value="PERMEASE PERM-RELATED"/>
    <property type="match status" value="1"/>
</dbReference>